<feature type="compositionally biased region" description="Basic and acidic residues" evidence="1">
    <location>
        <begin position="30"/>
        <end position="51"/>
    </location>
</feature>
<proteinExistence type="predicted"/>
<evidence type="ECO:0000313" key="2">
    <source>
        <dbReference type="EMBL" id="KYD21220.1"/>
    </source>
</evidence>
<comment type="caution">
    <text evidence="2">The sequence shown here is derived from an EMBL/GenBank/DDBJ whole genome shotgun (WGS) entry which is preliminary data.</text>
</comment>
<reference evidence="2 3" key="1">
    <citation type="submission" date="2016-01" db="EMBL/GenBank/DDBJ databases">
        <title>Draft Genome Sequences of Seven Thermophilic Sporeformers Isolated from Foods.</title>
        <authorList>
            <person name="Berendsen E.M."/>
            <person name="Wells-Bennik M.H."/>
            <person name="Krawcyk A.O."/>
            <person name="De Jong A."/>
            <person name="Holsappel S."/>
            <person name="Eijlander R.T."/>
            <person name="Kuipers O.P."/>
        </authorList>
    </citation>
    <scope>NUCLEOTIDE SEQUENCE [LARGE SCALE GENOMIC DNA]</scope>
    <source>
        <strain evidence="2 3">B4135</strain>
    </source>
</reference>
<name>A0A150M9G5_9BACI</name>
<evidence type="ECO:0000256" key="1">
    <source>
        <dbReference type="SAM" id="MobiDB-lite"/>
    </source>
</evidence>
<organism evidence="2 3">
    <name type="scientific">Caldibacillus debilis</name>
    <dbReference type="NCBI Taxonomy" id="301148"/>
    <lineage>
        <taxon>Bacteria</taxon>
        <taxon>Bacillati</taxon>
        <taxon>Bacillota</taxon>
        <taxon>Bacilli</taxon>
        <taxon>Bacillales</taxon>
        <taxon>Bacillaceae</taxon>
        <taxon>Caldibacillus</taxon>
    </lineage>
</organism>
<evidence type="ECO:0000313" key="3">
    <source>
        <dbReference type="Proteomes" id="UP000075683"/>
    </source>
</evidence>
<dbReference type="Proteomes" id="UP000075683">
    <property type="component" value="Unassembled WGS sequence"/>
</dbReference>
<feature type="region of interest" description="Disordered" evidence="1">
    <location>
        <begin position="17"/>
        <end position="51"/>
    </location>
</feature>
<sequence length="70" mass="7963">MSIIRYGLSKIRTLFAGNPIPGQDWPSPAELKRTSRSEKHGRNREAKTARMPRERVQIIGPLQQVRGKVP</sequence>
<protein>
    <submittedName>
        <fullName evidence="2">Uncharacterized protein</fullName>
    </submittedName>
</protein>
<accession>A0A150M9G5</accession>
<dbReference type="AlphaFoldDB" id="A0A150M9G5"/>
<gene>
    <name evidence="2" type="ORF">B4135_0555</name>
</gene>
<dbReference type="EMBL" id="LQYT01000021">
    <property type="protein sequence ID" value="KYD21220.1"/>
    <property type="molecule type" value="Genomic_DNA"/>
</dbReference>